<proteinExistence type="predicted"/>
<keyword evidence="2" id="KW-1185">Reference proteome</keyword>
<protein>
    <submittedName>
        <fullName evidence="1">Uncharacterized protein</fullName>
    </submittedName>
</protein>
<sequence length="110" mass="12717">MDCSASIFNLEAIFFPILQFFLNSFIKILTDLLSKSIPPSIHRLLNAFLKMQPCQVSLMASQACFQKCFPSRLICRGNANNVFMFCHMRPSNIFDFPNFLFNFFAVLFDI</sequence>
<reference evidence="1 2" key="1">
    <citation type="journal article" date="2006" name="Science">
        <title>The genome of black cottonwood, Populus trichocarpa (Torr. &amp; Gray).</title>
        <authorList>
            <person name="Tuskan G.A."/>
            <person name="Difazio S."/>
            <person name="Jansson S."/>
            <person name="Bohlmann J."/>
            <person name="Grigoriev I."/>
            <person name="Hellsten U."/>
            <person name="Putnam N."/>
            <person name="Ralph S."/>
            <person name="Rombauts S."/>
            <person name="Salamov A."/>
            <person name="Schein J."/>
            <person name="Sterck L."/>
            <person name="Aerts A."/>
            <person name="Bhalerao R.R."/>
            <person name="Bhalerao R.P."/>
            <person name="Blaudez D."/>
            <person name="Boerjan W."/>
            <person name="Brun A."/>
            <person name="Brunner A."/>
            <person name="Busov V."/>
            <person name="Campbell M."/>
            <person name="Carlson J."/>
            <person name="Chalot M."/>
            <person name="Chapman J."/>
            <person name="Chen G.L."/>
            <person name="Cooper D."/>
            <person name="Coutinho P.M."/>
            <person name="Couturier J."/>
            <person name="Covert S."/>
            <person name="Cronk Q."/>
            <person name="Cunningham R."/>
            <person name="Davis J."/>
            <person name="Degroeve S."/>
            <person name="Dejardin A."/>
            <person name="Depamphilis C."/>
            <person name="Detter J."/>
            <person name="Dirks B."/>
            <person name="Dubchak I."/>
            <person name="Duplessis S."/>
            <person name="Ehlting J."/>
            <person name="Ellis B."/>
            <person name="Gendler K."/>
            <person name="Goodstein D."/>
            <person name="Gribskov M."/>
            <person name="Grimwood J."/>
            <person name="Groover A."/>
            <person name="Gunter L."/>
            <person name="Hamberger B."/>
            <person name="Heinze B."/>
            <person name="Helariutta Y."/>
            <person name="Henrissat B."/>
            <person name="Holligan D."/>
            <person name="Holt R."/>
            <person name="Huang W."/>
            <person name="Islam-Faridi N."/>
            <person name="Jones S."/>
            <person name="Jones-Rhoades M."/>
            <person name="Jorgensen R."/>
            <person name="Joshi C."/>
            <person name="Kangasjarvi J."/>
            <person name="Karlsson J."/>
            <person name="Kelleher C."/>
            <person name="Kirkpatrick R."/>
            <person name="Kirst M."/>
            <person name="Kohler A."/>
            <person name="Kalluri U."/>
            <person name="Larimer F."/>
            <person name="Leebens-Mack J."/>
            <person name="Leple J.C."/>
            <person name="Locascio P."/>
            <person name="Lou Y."/>
            <person name="Lucas S."/>
            <person name="Martin F."/>
            <person name="Montanini B."/>
            <person name="Napoli C."/>
            <person name="Nelson D.R."/>
            <person name="Nelson C."/>
            <person name="Nieminen K."/>
            <person name="Nilsson O."/>
            <person name="Pereda V."/>
            <person name="Peter G."/>
            <person name="Philippe R."/>
            <person name="Pilate G."/>
            <person name="Poliakov A."/>
            <person name="Razumovskaya J."/>
            <person name="Richardson P."/>
            <person name="Rinaldi C."/>
            <person name="Ritland K."/>
            <person name="Rouze P."/>
            <person name="Ryaboy D."/>
            <person name="Schmutz J."/>
            <person name="Schrader J."/>
            <person name="Segerman B."/>
            <person name="Shin H."/>
            <person name="Siddiqui A."/>
            <person name="Sterky F."/>
            <person name="Terry A."/>
            <person name="Tsai C.J."/>
            <person name="Uberbacher E."/>
            <person name="Unneberg P."/>
            <person name="Vahala J."/>
            <person name="Wall K."/>
            <person name="Wessler S."/>
            <person name="Yang G."/>
            <person name="Yin T."/>
            <person name="Douglas C."/>
            <person name="Marra M."/>
            <person name="Sandberg G."/>
            <person name="Van de Peer Y."/>
            <person name="Rokhsar D."/>
        </authorList>
    </citation>
    <scope>NUCLEOTIDE SEQUENCE [LARGE SCALE GENOMIC DNA]</scope>
    <source>
        <strain evidence="2">cv. Nisqually</strain>
    </source>
</reference>
<name>A0A2K1Z224_POPTR</name>
<dbReference type="Proteomes" id="UP000006729">
    <property type="component" value="Chromosome 9"/>
</dbReference>
<accession>A0A2K1Z224</accession>
<gene>
    <name evidence="1" type="ORF">POPTR_009G032400</name>
</gene>
<dbReference type="AlphaFoldDB" id="A0A2K1Z224"/>
<evidence type="ECO:0000313" key="1">
    <source>
        <dbReference type="EMBL" id="PNT19327.1"/>
    </source>
</evidence>
<evidence type="ECO:0000313" key="2">
    <source>
        <dbReference type="Proteomes" id="UP000006729"/>
    </source>
</evidence>
<dbReference type="InParanoid" id="A0A2K1Z224"/>
<organism evidence="1 2">
    <name type="scientific">Populus trichocarpa</name>
    <name type="common">Western balsam poplar</name>
    <name type="synonym">Populus balsamifera subsp. trichocarpa</name>
    <dbReference type="NCBI Taxonomy" id="3694"/>
    <lineage>
        <taxon>Eukaryota</taxon>
        <taxon>Viridiplantae</taxon>
        <taxon>Streptophyta</taxon>
        <taxon>Embryophyta</taxon>
        <taxon>Tracheophyta</taxon>
        <taxon>Spermatophyta</taxon>
        <taxon>Magnoliopsida</taxon>
        <taxon>eudicotyledons</taxon>
        <taxon>Gunneridae</taxon>
        <taxon>Pentapetalae</taxon>
        <taxon>rosids</taxon>
        <taxon>fabids</taxon>
        <taxon>Malpighiales</taxon>
        <taxon>Salicaceae</taxon>
        <taxon>Saliceae</taxon>
        <taxon>Populus</taxon>
    </lineage>
</organism>
<dbReference type="EMBL" id="CM009298">
    <property type="protein sequence ID" value="PNT19327.1"/>
    <property type="molecule type" value="Genomic_DNA"/>
</dbReference>